<accession>A0AC61L4S9</accession>
<organism evidence="1 2">
    <name type="scientific">Candidatus Methanogaster sp</name>
    <dbReference type="NCBI Taxonomy" id="3386292"/>
    <lineage>
        <taxon>Archaea</taxon>
        <taxon>Methanobacteriati</taxon>
        <taxon>Methanobacteriota</taxon>
        <taxon>Stenosarchaea group</taxon>
        <taxon>Methanomicrobia</taxon>
        <taxon>Methanosarcinales</taxon>
        <taxon>ANME-2 cluster</taxon>
        <taxon>Candidatus Methanogasteraceae</taxon>
        <taxon>Candidatus Methanogaster</taxon>
    </lineage>
</organism>
<evidence type="ECO:0000313" key="2">
    <source>
        <dbReference type="Proteomes" id="UP000248329"/>
    </source>
</evidence>
<gene>
    <name evidence="1" type="primary">dnaJ</name>
    <name evidence="1" type="ORF">C4B59_02960</name>
</gene>
<reference evidence="1" key="1">
    <citation type="submission" date="2018-01" db="EMBL/GenBank/DDBJ databases">
        <authorList>
            <person name="Krukenberg V."/>
        </authorList>
    </citation>
    <scope>NUCLEOTIDE SEQUENCE</scope>
    <source>
        <strain evidence="1">E20ANME2</strain>
    </source>
</reference>
<dbReference type="EMBL" id="PQXF01000004">
    <property type="protein sequence ID" value="PXF61525.1"/>
    <property type="molecule type" value="Genomic_DNA"/>
</dbReference>
<evidence type="ECO:0000313" key="1">
    <source>
        <dbReference type="EMBL" id="PXF61525.1"/>
    </source>
</evidence>
<name>A0AC61L4S9_9EURY</name>
<sequence length="386" mass="41950">MPTKKDYYEIIGVSKDADEKEIKKAYRKLAMQYHPDRNKEPEAEEKFKEISEAYGVLSDPEKRKQYDRFGHAGIDARYSQEDIFGNINFEDIFSGFGGGGVGGGGDIFETFFGGGGGVRRGPERGSDLRYDLRISLEDAATGIERKADVMRTETCDVCKGTGAKPGTTPKTCPYCHGAGQISQARRTPFGQFITASPCSHCGGTGKIIESPCSSCNGRGRVRRSGTLSIRVPAGIGSGDRIPIRGKGEAGVRGGPPGDLYIFVHIDPHPVFKRDGNDIMYELPIHFTQAALGDDVLVPTLHGDVRMKIPAGTQSGSTLRLRGKGMPKLHGIGKGDQLVKVGVVVPTHLSARERELITELQEIEDKNPANSEKKHKGIFEKVKDAFV</sequence>
<proteinExistence type="predicted"/>
<dbReference type="Proteomes" id="UP000248329">
    <property type="component" value="Unassembled WGS sequence"/>
</dbReference>
<protein>
    <submittedName>
        <fullName evidence="1">Molecular chaperone DnaJ</fullName>
    </submittedName>
</protein>
<comment type="caution">
    <text evidence="1">The sequence shown here is derived from an EMBL/GenBank/DDBJ whole genome shotgun (WGS) entry which is preliminary data.</text>
</comment>